<gene>
    <name evidence="16" type="ORF">ONZ51_g6940</name>
</gene>
<keyword evidence="9 14" id="KW-0560">Oxidoreductase</keyword>
<dbReference type="InterPro" id="IPR036396">
    <property type="entry name" value="Cyt_P450_sf"/>
</dbReference>
<evidence type="ECO:0000256" key="2">
    <source>
        <dbReference type="ARBA" id="ARBA00004167"/>
    </source>
</evidence>
<evidence type="ECO:0000256" key="11">
    <source>
        <dbReference type="ARBA" id="ARBA00023033"/>
    </source>
</evidence>
<dbReference type="InterPro" id="IPR017972">
    <property type="entry name" value="Cyt_P450_CS"/>
</dbReference>
<dbReference type="InterPro" id="IPR001128">
    <property type="entry name" value="Cyt_P450"/>
</dbReference>
<dbReference type="GO" id="GO:0004497">
    <property type="term" value="F:monooxygenase activity"/>
    <property type="evidence" value="ECO:0007669"/>
    <property type="project" value="UniProtKB-KW"/>
</dbReference>
<evidence type="ECO:0000256" key="4">
    <source>
        <dbReference type="ARBA" id="ARBA00010617"/>
    </source>
</evidence>
<dbReference type="Proteomes" id="UP001215151">
    <property type="component" value="Unassembled WGS sequence"/>
</dbReference>
<dbReference type="PRINTS" id="PR00385">
    <property type="entry name" value="P450"/>
</dbReference>
<evidence type="ECO:0000256" key="10">
    <source>
        <dbReference type="ARBA" id="ARBA00023004"/>
    </source>
</evidence>
<dbReference type="CDD" id="cd11065">
    <property type="entry name" value="CYP64-like"/>
    <property type="match status" value="1"/>
</dbReference>
<evidence type="ECO:0000313" key="17">
    <source>
        <dbReference type="Proteomes" id="UP001215151"/>
    </source>
</evidence>
<keyword evidence="8 15" id="KW-1133">Transmembrane helix</keyword>
<evidence type="ECO:0000256" key="8">
    <source>
        <dbReference type="ARBA" id="ARBA00022989"/>
    </source>
</evidence>
<accession>A0AAD7TRK5</accession>
<organism evidence="16 17">
    <name type="scientific">Trametes cubensis</name>
    <dbReference type="NCBI Taxonomy" id="1111947"/>
    <lineage>
        <taxon>Eukaryota</taxon>
        <taxon>Fungi</taxon>
        <taxon>Dikarya</taxon>
        <taxon>Basidiomycota</taxon>
        <taxon>Agaricomycotina</taxon>
        <taxon>Agaricomycetes</taxon>
        <taxon>Polyporales</taxon>
        <taxon>Polyporaceae</taxon>
        <taxon>Trametes</taxon>
    </lineage>
</organism>
<evidence type="ECO:0000256" key="6">
    <source>
        <dbReference type="ARBA" id="ARBA00022692"/>
    </source>
</evidence>
<dbReference type="GO" id="GO:0020037">
    <property type="term" value="F:heme binding"/>
    <property type="evidence" value="ECO:0007669"/>
    <property type="project" value="InterPro"/>
</dbReference>
<name>A0AAD7TRK5_9APHY</name>
<keyword evidence="10 13" id="KW-0408">Iron</keyword>
<evidence type="ECO:0000256" key="7">
    <source>
        <dbReference type="ARBA" id="ARBA00022723"/>
    </source>
</evidence>
<evidence type="ECO:0000256" key="3">
    <source>
        <dbReference type="ARBA" id="ARBA00005179"/>
    </source>
</evidence>
<dbReference type="Gene3D" id="1.10.630.10">
    <property type="entry name" value="Cytochrome P450"/>
    <property type="match status" value="1"/>
</dbReference>
<comment type="pathway">
    <text evidence="3">Secondary metabolite biosynthesis.</text>
</comment>
<dbReference type="GO" id="GO:0016020">
    <property type="term" value="C:membrane"/>
    <property type="evidence" value="ECO:0007669"/>
    <property type="project" value="UniProtKB-SubCell"/>
</dbReference>
<evidence type="ECO:0000256" key="14">
    <source>
        <dbReference type="RuleBase" id="RU000461"/>
    </source>
</evidence>
<comment type="subcellular location">
    <subcellularLocation>
        <location evidence="2">Membrane</location>
        <topology evidence="2">Single-pass membrane protein</topology>
    </subcellularLocation>
</comment>
<evidence type="ECO:0000256" key="12">
    <source>
        <dbReference type="ARBA" id="ARBA00023136"/>
    </source>
</evidence>
<dbReference type="PROSITE" id="PS00086">
    <property type="entry name" value="CYTOCHROME_P450"/>
    <property type="match status" value="1"/>
</dbReference>
<evidence type="ECO:0000256" key="13">
    <source>
        <dbReference type="PIRSR" id="PIRSR602401-1"/>
    </source>
</evidence>
<dbReference type="PANTHER" id="PTHR46300">
    <property type="entry name" value="P450, PUTATIVE (EUROFUNG)-RELATED-RELATED"/>
    <property type="match status" value="1"/>
</dbReference>
<dbReference type="EMBL" id="JAPEVG010000175">
    <property type="protein sequence ID" value="KAJ8474863.1"/>
    <property type="molecule type" value="Genomic_DNA"/>
</dbReference>
<reference evidence="16" key="1">
    <citation type="submission" date="2022-11" db="EMBL/GenBank/DDBJ databases">
        <title>Genome Sequence of Cubamyces cubensis.</title>
        <authorList>
            <person name="Buettner E."/>
        </authorList>
    </citation>
    <scope>NUCLEOTIDE SEQUENCE</scope>
    <source>
        <strain evidence="16">MPL-01</strain>
    </source>
</reference>
<dbReference type="GO" id="GO:0016705">
    <property type="term" value="F:oxidoreductase activity, acting on paired donors, with incorporation or reduction of molecular oxygen"/>
    <property type="evidence" value="ECO:0007669"/>
    <property type="project" value="InterPro"/>
</dbReference>
<dbReference type="InterPro" id="IPR050364">
    <property type="entry name" value="Cytochrome_P450_fung"/>
</dbReference>
<dbReference type="Pfam" id="PF00067">
    <property type="entry name" value="p450"/>
    <property type="match status" value="1"/>
</dbReference>
<keyword evidence="7 13" id="KW-0479">Metal-binding</keyword>
<feature type="binding site" description="axial binding residue" evidence="13">
    <location>
        <position position="453"/>
    </location>
    <ligand>
        <name>heme</name>
        <dbReference type="ChEBI" id="CHEBI:30413"/>
    </ligand>
    <ligandPart>
        <name>Fe</name>
        <dbReference type="ChEBI" id="CHEBI:18248"/>
    </ligandPart>
</feature>
<comment type="similarity">
    <text evidence="4 14">Belongs to the cytochrome P450 family.</text>
</comment>
<dbReference type="AlphaFoldDB" id="A0AAD7TRK5"/>
<keyword evidence="6 15" id="KW-0812">Transmembrane</keyword>
<dbReference type="InterPro" id="IPR002401">
    <property type="entry name" value="Cyt_P450_E_grp-I"/>
</dbReference>
<dbReference type="SUPFAM" id="SSF48264">
    <property type="entry name" value="Cytochrome P450"/>
    <property type="match status" value="1"/>
</dbReference>
<dbReference type="PRINTS" id="PR00463">
    <property type="entry name" value="EP450I"/>
</dbReference>
<comment type="caution">
    <text evidence="16">The sequence shown here is derived from an EMBL/GenBank/DDBJ whole genome shotgun (WGS) entry which is preliminary data.</text>
</comment>
<evidence type="ECO:0000256" key="1">
    <source>
        <dbReference type="ARBA" id="ARBA00001971"/>
    </source>
</evidence>
<keyword evidence="17" id="KW-1185">Reference proteome</keyword>
<keyword evidence="12 15" id="KW-0472">Membrane</keyword>
<evidence type="ECO:0000313" key="16">
    <source>
        <dbReference type="EMBL" id="KAJ8474863.1"/>
    </source>
</evidence>
<proteinExistence type="inferred from homology"/>
<sequence length="523" mass="59038">MLAASSNIQGLTQAALWILAIGVLIFLGYFSLSQRTSRLPLPPGPPGLFILGNVSEIARSHAWIAYRDYAAKYGDVISLNALGHSFVILNTHSAALDLLEKRSSIYSDRPANIMTQLTGWDWTLALKRYGEDWRRVRRPFWQHFHSNAVKQYEPAQQLEARRFLRRLLNVPEDLDTELKSLLAKMICAVVHGVHMEDEQALYYSRVLTEAEVGFSEVFRPGSFFVEFLPWLRHVPAWFPGTGWQKKVQIWRGQADVMLDDPYNLAKDAMQRGVALPSMLSRLLEHSSGFTGEKGREEERIIKETTSVAYGAAIDTTSVTILSFFCAMLLHPSVQARAQAELDRVVGRDRLPEHADRASLPYIRALVKESLRWHNVGPLGIAHRCMQEDTYRGWRIPEGAIVLPNIWAMLHDPEVYPEPDAFRPERFLTPDESELNPNVPDPSSIAFGYGRRICPGRHFAEDVLFITIASILHVFDIVPALDAHGRPISVELKATSGFISHVEHFAYSVRPRSKAAEALIQGEV</sequence>
<evidence type="ECO:0000256" key="15">
    <source>
        <dbReference type="SAM" id="Phobius"/>
    </source>
</evidence>
<dbReference type="PANTHER" id="PTHR46300:SF7">
    <property type="entry name" value="P450, PUTATIVE (EUROFUNG)-RELATED"/>
    <property type="match status" value="1"/>
</dbReference>
<evidence type="ECO:0000256" key="5">
    <source>
        <dbReference type="ARBA" id="ARBA00022617"/>
    </source>
</evidence>
<comment type="cofactor">
    <cofactor evidence="1 13">
        <name>heme</name>
        <dbReference type="ChEBI" id="CHEBI:30413"/>
    </cofactor>
</comment>
<dbReference type="GO" id="GO:0005506">
    <property type="term" value="F:iron ion binding"/>
    <property type="evidence" value="ECO:0007669"/>
    <property type="project" value="InterPro"/>
</dbReference>
<evidence type="ECO:0000256" key="9">
    <source>
        <dbReference type="ARBA" id="ARBA00023002"/>
    </source>
</evidence>
<feature type="transmembrane region" description="Helical" evidence="15">
    <location>
        <begin position="14"/>
        <end position="32"/>
    </location>
</feature>
<protein>
    <recommendedName>
        <fullName evidence="18">Cytochrome P450</fullName>
    </recommendedName>
</protein>
<evidence type="ECO:0008006" key="18">
    <source>
        <dbReference type="Google" id="ProtNLM"/>
    </source>
</evidence>
<keyword evidence="5 13" id="KW-0349">Heme</keyword>
<keyword evidence="11 14" id="KW-0503">Monooxygenase</keyword>